<name>A0A650CG29_SULOH</name>
<dbReference type="InterPro" id="IPR041147">
    <property type="entry name" value="GH38_C"/>
</dbReference>
<evidence type="ECO:0000313" key="7">
    <source>
        <dbReference type="EMBL" id="MBB5254206.1"/>
    </source>
</evidence>
<dbReference type="InterPro" id="IPR037094">
    <property type="entry name" value="Glyco_hydro_38_cen_sf"/>
</dbReference>
<dbReference type="GO" id="GO:0004559">
    <property type="term" value="F:alpha-mannosidase activity"/>
    <property type="evidence" value="ECO:0007669"/>
    <property type="project" value="UniProtKB-EC"/>
</dbReference>
<accession>A0A650CG29</accession>
<feature type="domain" description="Glycoside hydrolase family 38 central" evidence="6">
    <location>
        <begin position="464"/>
        <end position="537"/>
    </location>
</feature>
<dbReference type="RefSeq" id="WP_156014358.1">
    <property type="nucleotide sequence ID" value="NZ_CP045484.1"/>
</dbReference>
<dbReference type="GO" id="GO:0030246">
    <property type="term" value="F:carbohydrate binding"/>
    <property type="evidence" value="ECO:0007669"/>
    <property type="project" value="InterPro"/>
</dbReference>
<dbReference type="Proteomes" id="UP000427373">
    <property type="component" value="Chromosome"/>
</dbReference>
<dbReference type="InterPro" id="IPR011330">
    <property type="entry name" value="Glyco_hydro/deAcase_b/a-brl"/>
</dbReference>
<dbReference type="GO" id="GO:0046872">
    <property type="term" value="F:metal ion binding"/>
    <property type="evidence" value="ECO:0007669"/>
    <property type="project" value="UniProtKB-KW"/>
</dbReference>
<dbReference type="InterPro" id="IPR015341">
    <property type="entry name" value="Glyco_hydro_38_cen"/>
</dbReference>
<dbReference type="KEGG" id="soh:D1869_06095"/>
<dbReference type="AlphaFoldDB" id="A0A650CG29"/>
<dbReference type="OrthoDB" id="35948at2157"/>
<dbReference type="Gene3D" id="2.60.40.2220">
    <property type="match status" value="1"/>
</dbReference>
<proteinExistence type="inferred from homology"/>
<protein>
    <submittedName>
        <fullName evidence="8">Alpha-mannosidase</fullName>
        <ecNumber evidence="7">3.2.1.24</ecNumber>
    </submittedName>
</protein>
<dbReference type="PANTHER" id="PTHR46017">
    <property type="entry name" value="ALPHA-MANNOSIDASE 2C1"/>
    <property type="match status" value="1"/>
</dbReference>
<dbReference type="Pfam" id="PF07748">
    <property type="entry name" value="Glyco_hydro_38C"/>
    <property type="match status" value="1"/>
</dbReference>
<dbReference type="EMBL" id="CP045484">
    <property type="protein sequence ID" value="QGR16804.1"/>
    <property type="molecule type" value="Genomic_DNA"/>
</dbReference>
<keyword evidence="3 7" id="KW-0378">Hydrolase</keyword>
<dbReference type="GO" id="GO:0009313">
    <property type="term" value="P:oligosaccharide catabolic process"/>
    <property type="evidence" value="ECO:0007669"/>
    <property type="project" value="TreeGrafter"/>
</dbReference>
<dbReference type="Gene3D" id="1.20.1270.50">
    <property type="entry name" value="Glycoside hydrolase family 38, central domain"/>
    <property type="match status" value="1"/>
</dbReference>
<evidence type="ECO:0000313" key="8">
    <source>
        <dbReference type="EMBL" id="QGR16804.1"/>
    </source>
</evidence>
<evidence type="ECO:0000256" key="3">
    <source>
        <dbReference type="ARBA" id="ARBA00022801"/>
    </source>
</evidence>
<dbReference type="FunFam" id="1.20.1270.50:FF:000004">
    <property type="entry name" value="alpha-mannosidase 2C1 isoform X1"/>
    <property type="match status" value="1"/>
</dbReference>
<evidence type="ECO:0000313" key="10">
    <source>
        <dbReference type="Proteomes" id="UP000582213"/>
    </source>
</evidence>
<evidence type="ECO:0000256" key="1">
    <source>
        <dbReference type="ARBA" id="ARBA00009792"/>
    </source>
</evidence>
<dbReference type="SUPFAM" id="SSF74650">
    <property type="entry name" value="Galactose mutarotase-like"/>
    <property type="match status" value="1"/>
</dbReference>
<feature type="coiled-coil region" evidence="5">
    <location>
        <begin position="527"/>
        <end position="554"/>
    </location>
</feature>
<gene>
    <name evidence="8" type="ORF">D1869_06095</name>
    <name evidence="7" type="ORF">HNQ62_001979</name>
</gene>
<dbReference type="SUPFAM" id="SSF88688">
    <property type="entry name" value="Families 57/38 glycoside transferase middle domain"/>
    <property type="match status" value="1"/>
</dbReference>
<dbReference type="InterPro" id="IPR027291">
    <property type="entry name" value="Glyco_hydro_38_N_sf"/>
</dbReference>
<dbReference type="Gene3D" id="2.70.98.30">
    <property type="entry name" value="Golgi alpha-mannosidase II, domain 4"/>
    <property type="match status" value="1"/>
</dbReference>
<dbReference type="InterPro" id="IPR000602">
    <property type="entry name" value="Glyco_hydro_38_N"/>
</dbReference>
<evidence type="ECO:0000256" key="4">
    <source>
        <dbReference type="ARBA" id="ARBA00023295"/>
    </source>
</evidence>
<dbReference type="Pfam" id="PF01074">
    <property type="entry name" value="Glyco_hydro_38N"/>
    <property type="match status" value="1"/>
</dbReference>
<feature type="coiled-coil region" evidence="5">
    <location>
        <begin position="177"/>
        <end position="204"/>
    </location>
</feature>
<keyword evidence="9" id="KW-1185">Reference proteome</keyword>
<dbReference type="SUPFAM" id="SSF88713">
    <property type="entry name" value="Glycoside hydrolase/deacetylase"/>
    <property type="match status" value="1"/>
</dbReference>
<dbReference type="InterPro" id="IPR011013">
    <property type="entry name" value="Gal_mutarotase_sf_dom"/>
</dbReference>
<evidence type="ECO:0000259" key="6">
    <source>
        <dbReference type="SMART" id="SM00872"/>
    </source>
</evidence>
<dbReference type="CDD" id="cd10789">
    <property type="entry name" value="GH38N_AMII_ER_cytosolic"/>
    <property type="match status" value="1"/>
</dbReference>
<dbReference type="SMART" id="SM00872">
    <property type="entry name" value="Alpha-mann_mid"/>
    <property type="match status" value="1"/>
</dbReference>
<dbReference type="InterPro" id="IPR011682">
    <property type="entry name" value="Glyco_hydro_38_C"/>
</dbReference>
<keyword evidence="2" id="KW-0479">Metal-binding</keyword>
<dbReference type="Pfam" id="PF09261">
    <property type="entry name" value="Alpha-mann_mid"/>
    <property type="match status" value="1"/>
</dbReference>
<dbReference type="GO" id="GO:0006013">
    <property type="term" value="P:mannose metabolic process"/>
    <property type="evidence" value="ECO:0007669"/>
    <property type="project" value="InterPro"/>
</dbReference>
<dbReference type="PANTHER" id="PTHR46017:SF1">
    <property type="entry name" value="ALPHA-MANNOSIDASE 2C1"/>
    <property type="match status" value="1"/>
</dbReference>
<keyword evidence="5" id="KW-0175">Coiled coil</keyword>
<evidence type="ECO:0000256" key="5">
    <source>
        <dbReference type="SAM" id="Coils"/>
    </source>
</evidence>
<evidence type="ECO:0000313" key="9">
    <source>
        <dbReference type="Proteomes" id="UP000427373"/>
    </source>
</evidence>
<comment type="similarity">
    <text evidence="1">Belongs to the glycosyl hydrolase 38 family.</text>
</comment>
<dbReference type="Gene3D" id="3.20.110.10">
    <property type="entry name" value="Glycoside hydrolase 38, N terminal domain"/>
    <property type="match status" value="1"/>
</dbReference>
<dbReference type="InterPro" id="IPR028995">
    <property type="entry name" value="Glyco_hydro_57/38_cen_sf"/>
</dbReference>
<keyword evidence="4 7" id="KW-0326">Glycosidase</keyword>
<evidence type="ECO:0000256" key="2">
    <source>
        <dbReference type="ARBA" id="ARBA00022723"/>
    </source>
</evidence>
<dbReference type="Proteomes" id="UP000582213">
    <property type="component" value="Unassembled WGS sequence"/>
</dbReference>
<organism evidence="8 9">
    <name type="scientific">Sulfurisphaera ohwakuensis</name>
    <dbReference type="NCBI Taxonomy" id="69656"/>
    <lineage>
        <taxon>Archaea</taxon>
        <taxon>Thermoproteota</taxon>
        <taxon>Thermoprotei</taxon>
        <taxon>Sulfolobales</taxon>
        <taxon>Sulfolobaceae</taxon>
        <taxon>Sulfurisphaera</taxon>
    </lineage>
</organism>
<reference evidence="8 9" key="1">
    <citation type="submission" date="2019-10" db="EMBL/GenBank/DDBJ databases">
        <title>Genome Sequences from Six Type Strain Members of the Archaeal Family Sulfolobaceae: Acidianus ambivalens, Acidianus infernus, Metallosphaera prunae, Stygiolobus azoricus, Sulfolobus metallicus, and Sulfurisphaera ohwakuensis.</title>
        <authorList>
            <person name="Counts J.A."/>
            <person name="Kelly R.M."/>
        </authorList>
    </citation>
    <scope>NUCLEOTIDE SEQUENCE [LARGE SCALE GENOMIC DNA]</scope>
    <source>
        <strain evidence="8 9">TA-1</strain>
    </source>
</reference>
<reference evidence="7 10" key="2">
    <citation type="submission" date="2020-08" db="EMBL/GenBank/DDBJ databases">
        <title>Genomic Encyclopedia of Type Strains, Phase IV (KMG-IV): sequencing the most valuable type-strain genomes for metagenomic binning, comparative biology and taxonomic classification.</title>
        <authorList>
            <person name="Goeker M."/>
        </authorList>
    </citation>
    <scope>NUCLEOTIDE SEQUENCE [LARGE SCALE GENOMIC DNA]</scope>
    <source>
        <strain evidence="7 10">DSM 12421</strain>
    </source>
</reference>
<dbReference type="Pfam" id="PF17677">
    <property type="entry name" value="Glyco_hydro38C2"/>
    <property type="match status" value="1"/>
</dbReference>
<dbReference type="GeneID" id="42800799"/>
<dbReference type="FunFam" id="2.70.98.30:FF:000010">
    <property type="entry name" value="Cytosolic alpha-mannosidase"/>
    <property type="match status" value="1"/>
</dbReference>
<dbReference type="EMBL" id="JACHFY010000012">
    <property type="protein sequence ID" value="MBB5254206.1"/>
    <property type="molecule type" value="Genomic_DNA"/>
</dbReference>
<sequence length="951" mass="110847">MRTLNELEARLTLIYGNSFVNVKRLNWVNLEIEGKENSYLIILDHEGSGLIKVDGEPYFELDKYHVIIPLPVGKHKISVEMSEYKDFGEKVHPSPGIPYYAELDFNAYRLYIYGTQVLDLIKSVEDEELRNDLIYALTKALKEAYFETISNDQLFIISKLAKTSLDLSRIYKELEYKMEEDKNREKYKKGLEVLKEELLKLKEKYGKRGILIGIGHAHIDTAWLWPFDETKRKVIRTFSTVLTLLDKYNFRFIQSSALYYEWVKEIYPKLFEKIKEKAKENKWELGAFYVESDTNMISGESLARQLLYSQRFYLENFGKIAKILWLPDTFGFSASLPQVAKLGGIELFATHKVFWNDTNKFPYNVFKWVTPNSDYLPSIAFGNGKGGYNSDFSVSSVLEQYKNWREKDQPVLYSFGYGDGGGGPNEEMLIRAEAIDLLPILPSVKFEEIKVNPIVEWKGELYLETHRGVFTSHSKMKLLNRKAEVSLREAELWSSLAGNYDKERFRRLWKIVLKNQFHDVLPGSAIKDVYKVAYEELEKVIEEAENIAKEAMLKLLGSQGEEIYLFNSLNWDREEYVEINGKFFKVKVPSIGFTVFKPEEVKEKVDVKEAEDYYQIENKFFVLKLGKEGKLLSLYDKEAEREVLKWPSNVLTFYENIPGWADAWDIEKGYEETSFVVKASSSTVIEDTVVDVKYTYKFRNSEVYQTVRIYPDHRRIDFITTLRMRDRELLLKAWFNFDVNTDKAISDIPFGVIERFTWQNTSWDMARFEVPIQKFVDLSEGNYGIALLSEGKYGVSLRDTSVGLSLTKTPLYPDPTTDLEEVTFTYSIYPHLGDWRKAEVIKRAYELNIPIKIVRGKSAEKEKSFVKINKLILEAVKIAEDDDSLIFRLYDVENVRDECEIVLPFEVLFAESLDLLELNMVPRVIKVEGNKVRVSFKNRDILTLRLRYKIA</sequence>
<dbReference type="EC" id="3.2.1.24" evidence="7"/>